<dbReference type="InterPro" id="IPR011324">
    <property type="entry name" value="Cytotoxic_necrot_fac-like_cat"/>
</dbReference>
<evidence type="ECO:0000256" key="2">
    <source>
        <dbReference type="ARBA" id="ARBA00022801"/>
    </source>
</evidence>
<name>A0A660SAM5_UNCT6</name>
<protein>
    <recommendedName>
        <fullName evidence="3">Probable chemoreceptor glutamine deamidase CheD</fullName>
        <ecNumber evidence="3">3.5.1.44</ecNumber>
    </recommendedName>
</protein>
<dbReference type="GO" id="GO:0050568">
    <property type="term" value="F:protein-glutamine glutaminase activity"/>
    <property type="evidence" value="ECO:0007669"/>
    <property type="project" value="UniProtKB-UniRule"/>
</dbReference>
<dbReference type="EMBL" id="QNBC01000007">
    <property type="protein sequence ID" value="RKX67885.1"/>
    <property type="molecule type" value="Genomic_DNA"/>
</dbReference>
<dbReference type="EC" id="3.5.1.44" evidence="3"/>
<dbReference type="PANTHER" id="PTHR35147:SF1">
    <property type="entry name" value="CHEMORECEPTOR GLUTAMINE DEAMIDASE CHED-RELATED"/>
    <property type="match status" value="1"/>
</dbReference>
<accession>A0A660SAM5</accession>
<dbReference type="PROSITE" id="PS51257">
    <property type="entry name" value="PROKAR_LIPOPROTEIN"/>
    <property type="match status" value="1"/>
</dbReference>
<comment type="similarity">
    <text evidence="3">Belongs to the CheD family.</text>
</comment>
<dbReference type="AlphaFoldDB" id="A0A660SAM5"/>
<dbReference type="InterPro" id="IPR005659">
    <property type="entry name" value="Chemorcpt_Glu_NH3ase_CheD"/>
</dbReference>
<reference evidence="4 5" key="1">
    <citation type="submission" date="2018-06" db="EMBL/GenBank/DDBJ databases">
        <title>Extensive metabolic versatility and redundancy in microbially diverse, dynamic hydrothermal sediments.</title>
        <authorList>
            <person name="Dombrowski N."/>
            <person name="Teske A."/>
            <person name="Baker B.J."/>
        </authorList>
    </citation>
    <scope>NUCLEOTIDE SEQUENCE [LARGE SCALE GENOMIC DNA]</scope>
    <source>
        <strain evidence="4">B35_G9</strain>
    </source>
</reference>
<evidence type="ECO:0000313" key="5">
    <source>
        <dbReference type="Proteomes" id="UP000282321"/>
    </source>
</evidence>
<keyword evidence="1 3" id="KW-0145">Chemotaxis</keyword>
<sequence>MKIIVHIAEYKIAHNSGILLTNGLGSCVAIALYDGRQKLGGLLHFLLPDSSLSVDVSNPAKFADMGTDQLVYDMLESGANIKNIRAKIVGGANMFSQIRRANYVPIGTRNIEAAKTNLERHGIPIVAEDTGKDFGRSVEFHLDSGILIVKSFKMGVVEL</sequence>
<comment type="caution">
    <text evidence="4">The sequence shown here is derived from an EMBL/GenBank/DDBJ whole genome shotgun (WGS) entry which is preliminary data.</text>
</comment>
<comment type="function">
    <text evidence="3">Probably deamidates glutamine residues to glutamate on methyl-accepting chemotaxis receptors (MCPs), playing an important role in chemotaxis.</text>
</comment>
<evidence type="ECO:0000256" key="3">
    <source>
        <dbReference type="HAMAP-Rule" id="MF_01440"/>
    </source>
</evidence>
<dbReference type="GO" id="GO:0006935">
    <property type="term" value="P:chemotaxis"/>
    <property type="evidence" value="ECO:0007669"/>
    <property type="project" value="UniProtKB-UniRule"/>
</dbReference>
<dbReference type="Proteomes" id="UP000282321">
    <property type="component" value="Unassembled WGS sequence"/>
</dbReference>
<proteinExistence type="inferred from homology"/>
<organism evidence="4 5">
    <name type="scientific">candidate division TA06 bacterium</name>
    <dbReference type="NCBI Taxonomy" id="2250710"/>
    <lineage>
        <taxon>Bacteria</taxon>
        <taxon>Bacteria division TA06</taxon>
    </lineage>
</organism>
<comment type="catalytic activity">
    <reaction evidence="3">
        <text>L-glutaminyl-[protein] + H2O = L-glutamyl-[protein] + NH4(+)</text>
        <dbReference type="Rhea" id="RHEA:16441"/>
        <dbReference type="Rhea" id="RHEA-COMP:10207"/>
        <dbReference type="Rhea" id="RHEA-COMP:10208"/>
        <dbReference type="ChEBI" id="CHEBI:15377"/>
        <dbReference type="ChEBI" id="CHEBI:28938"/>
        <dbReference type="ChEBI" id="CHEBI:29973"/>
        <dbReference type="ChEBI" id="CHEBI:30011"/>
        <dbReference type="EC" id="3.5.1.44"/>
    </reaction>
</comment>
<dbReference type="Pfam" id="PF03975">
    <property type="entry name" value="CheD"/>
    <property type="match status" value="1"/>
</dbReference>
<dbReference type="PANTHER" id="PTHR35147">
    <property type="entry name" value="CHEMORECEPTOR GLUTAMINE DEAMIDASE CHED-RELATED"/>
    <property type="match status" value="1"/>
</dbReference>
<gene>
    <name evidence="3" type="primary">cheD</name>
    <name evidence="4" type="ORF">DRP44_01065</name>
</gene>
<evidence type="ECO:0000313" key="4">
    <source>
        <dbReference type="EMBL" id="RKX67885.1"/>
    </source>
</evidence>
<dbReference type="CDD" id="cd16352">
    <property type="entry name" value="CheD"/>
    <property type="match status" value="1"/>
</dbReference>
<keyword evidence="2 3" id="KW-0378">Hydrolase</keyword>
<dbReference type="InterPro" id="IPR038592">
    <property type="entry name" value="CheD-like_sf"/>
</dbReference>
<dbReference type="Gene3D" id="3.30.1330.200">
    <property type="match status" value="1"/>
</dbReference>
<dbReference type="SUPFAM" id="SSF64438">
    <property type="entry name" value="CNF1/YfiH-like putative cysteine hydrolases"/>
    <property type="match status" value="1"/>
</dbReference>
<dbReference type="HAMAP" id="MF_01440">
    <property type="entry name" value="CheD"/>
    <property type="match status" value="1"/>
</dbReference>
<evidence type="ECO:0000256" key="1">
    <source>
        <dbReference type="ARBA" id="ARBA00022500"/>
    </source>
</evidence>